<name>A0A5K3FUD5_MESCO</name>
<organism evidence="1">
    <name type="scientific">Mesocestoides corti</name>
    <name type="common">Flatworm</name>
    <dbReference type="NCBI Taxonomy" id="53468"/>
    <lineage>
        <taxon>Eukaryota</taxon>
        <taxon>Metazoa</taxon>
        <taxon>Spiralia</taxon>
        <taxon>Lophotrochozoa</taxon>
        <taxon>Platyhelminthes</taxon>
        <taxon>Cestoda</taxon>
        <taxon>Eucestoda</taxon>
        <taxon>Cyclophyllidea</taxon>
        <taxon>Mesocestoididae</taxon>
        <taxon>Mesocestoides</taxon>
    </lineage>
</organism>
<sequence length="94" mass="10352">MLRPSETDTPSSGHASLTSVSFSLITSTFSWLPATEQANLVTIDTTAAISQPTERMRGHEKPCNSMTLWFNPWLSLLLLLLIPSTTNHSWAHVA</sequence>
<reference evidence="1" key="1">
    <citation type="submission" date="2019-11" db="UniProtKB">
        <authorList>
            <consortium name="WormBaseParasite"/>
        </authorList>
    </citation>
    <scope>IDENTIFICATION</scope>
</reference>
<proteinExistence type="predicted"/>
<dbReference type="WBParaSite" id="MCU_010083-RA">
    <property type="protein sequence ID" value="MCU_010083-RA"/>
    <property type="gene ID" value="MCU_010083"/>
</dbReference>
<accession>A0A5K3FUD5</accession>
<evidence type="ECO:0000313" key="1">
    <source>
        <dbReference type="WBParaSite" id="MCU_010083-RA"/>
    </source>
</evidence>
<protein>
    <submittedName>
        <fullName evidence="1">Secreted protein</fullName>
    </submittedName>
</protein>
<dbReference type="AlphaFoldDB" id="A0A5K3FUD5"/>